<evidence type="ECO:0000313" key="2">
    <source>
        <dbReference type="EMBL" id="OMJ15987.1"/>
    </source>
</evidence>
<dbReference type="Proteomes" id="UP000187429">
    <property type="component" value="Unassembled WGS sequence"/>
</dbReference>
<feature type="non-terminal residue" evidence="2">
    <location>
        <position position="116"/>
    </location>
</feature>
<proteinExistence type="predicted"/>
<comment type="caution">
    <text evidence="2">The sequence shown here is derived from an EMBL/GenBank/DDBJ whole genome shotgun (WGS) entry which is preliminary data.</text>
</comment>
<organism evidence="2 3">
    <name type="scientific">Smittium culicis</name>
    <dbReference type="NCBI Taxonomy" id="133412"/>
    <lineage>
        <taxon>Eukaryota</taxon>
        <taxon>Fungi</taxon>
        <taxon>Fungi incertae sedis</taxon>
        <taxon>Zoopagomycota</taxon>
        <taxon>Kickxellomycotina</taxon>
        <taxon>Harpellomycetes</taxon>
        <taxon>Harpellales</taxon>
        <taxon>Legeriomycetaceae</taxon>
        <taxon>Smittium</taxon>
    </lineage>
</organism>
<keyword evidence="3" id="KW-1185">Reference proteome</keyword>
<accession>A0A1R1XMY4</accession>
<feature type="region of interest" description="Disordered" evidence="1">
    <location>
        <begin position="39"/>
        <end position="116"/>
    </location>
</feature>
<evidence type="ECO:0000313" key="3">
    <source>
        <dbReference type="Proteomes" id="UP000187429"/>
    </source>
</evidence>
<dbReference type="AlphaFoldDB" id="A0A1R1XMY4"/>
<feature type="compositionally biased region" description="Basic and acidic residues" evidence="1">
    <location>
        <begin position="65"/>
        <end position="116"/>
    </location>
</feature>
<reference evidence="3" key="1">
    <citation type="submission" date="2017-01" db="EMBL/GenBank/DDBJ databases">
        <authorList>
            <person name="Wang Y."/>
            <person name="White M."/>
            <person name="Kvist S."/>
            <person name="Moncalvo J.-M."/>
        </authorList>
    </citation>
    <scope>NUCLEOTIDE SEQUENCE [LARGE SCALE GENOMIC DNA]</scope>
    <source>
        <strain evidence="3">ID-206-W2</strain>
    </source>
</reference>
<name>A0A1R1XMY4_9FUNG</name>
<evidence type="ECO:0000256" key="1">
    <source>
        <dbReference type="SAM" id="MobiDB-lite"/>
    </source>
</evidence>
<protein>
    <submittedName>
        <fullName evidence="2">Uncharacterized protein</fullName>
    </submittedName>
</protein>
<sequence>MKYQNILVYASYLVLTASEEFKNERSSLRSQISSAINIESSTKTNSHYMEYKEATKKLNTRQNHSAHDDHEGHDHNAHDDHEGHNHSVHEGHNHSVHDDHEGHNHSVHDDHEGHNH</sequence>
<dbReference type="EMBL" id="LSSM01004051">
    <property type="protein sequence ID" value="OMJ15987.1"/>
    <property type="molecule type" value="Genomic_DNA"/>
</dbReference>
<gene>
    <name evidence="2" type="ORF">AYI69_g8004</name>
</gene>